<feature type="compositionally biased region" description="Low complexity" evidence="1">
    <location>
        <begin position="88"/>
        <end position="101"/>
    </location>
</feature>
<evidence type="ECO:0000313" key="4">
    <source>
        <dbReference type="Proteomes" id="UP000241769"/>
    </source>
</evidence>
<dbReference type="GO" id="GO:0008289">
    <property type="term" value="F:lipid binding"/>
    <property type="evidence" value="ECO:0007669"/>
    <property type="project" value="InterPro"/>
</dbReference>
<dbReference type="InParanoid" id="A0A2P6NMG2"/>
<dbReference type="InterPro" id="IPR023393">
    <property type="entry name" value="START-like_dom_sf"/>
</dbReference>
<evidence type="ECO:0000256" key="1">
    <source>
        <dbReference type="SAM" id="MobiDB-lite"/>
    </source>
</evidence>
<proteinExistence type="predicted"/>
<name>A0A2P6NMG2_9EUKA</name>
<protein>
    <recommendedName>
        <fullName evidence="2">START domain-containing protein</fullName>
    </recommendedName>
</protein>
<dbReference type="CDD" id="cd00177">
    <property type="entry name" value="START"/>
    <property type="match status" value="1"/>
</dbReference>
<dbReference type="Gene3D" id="3.30.530.20">
    <property type="match status" value="1"/>
</dbReference>
<keyword evidence="4" id="KW-1185">Reference proteome</keyword>
<gene>
    <name evidence="3" type="ORF">PROFUN_07183</name>
</gene>
<dbReference type="Pfam" id="PF01852">
    <property type="entry name" value="START"/>
    <property type="match status" value="1"/>
</dbReference>
<feature type="region of interest" description="Disordered" evidence="1">
    <location>
        <begin position="74"/>
        <end position="117"/>
    </location>
</feature>
<evidence type="ECO:0000313" key="3">
    <source>
        <dbReference type="EMBL" id="PRP85112.1"/>
    </source>
</evidence>
<reference evidence="3 4" key="1">
    <citation type="journal article" date="2018" name="Genome Biol. Evol.">
        <title>Multiple Roots of Fruiting Body Formation in Amoebozoa.</title>
        <authorList>
            <person name="Hillmann F."/>
            <person name="Forbes G."/>
            <person name="Novohradska S."/>
            <person name="Ferling I."/>
            <person name="Riege K."/>
            <person name="Groth M."/>
            <person name="Westermann M."/>
            <person name="Marz M."/>
            <person name="Spaller T."/>
            <person name="Winckler T."/>
            <person name="Schaap P."/>
            <person name="Glockner G."/>
        </authorList>
    </citation>
    <scope>NUCLEOTIDE SEQUENCE [LARGE SCALE GENOMIC DNA]</scope>
    <source>
        <strain evidence="3 4">Jena</strain>
    </source>
</reference>
<dbReference type="Proteomes" id="UP000241769">
    <property type="component" value="Unassembled WGS sequence"/>
</dbReference>
<comment type="caution">
    <text evidence="3">The sequence shown here is derived from an EMBL/GenBank/DDBJ whole genome shotgun (WGS) entry which is preliminary data.</text>
</comment>
<accession>A0A2P6NMG2</accession>
<dbReference type="InterPro" id="IPR002913">
    <property type="entry name" value="START_lipid-bd_dom"/>
</dbReference>
<dbReference type="SUPFAM" id="SSF55961">
    <property type="entry name" value="Bet v1-like"/>
    <property type="match status" value="1"/>
</dbReference>
<sequence>MMGVVANHRDSFILTLRCPALVRAAVQDSEFHEHLFVSEPYGWHISSAKEPFASQGQRKTCTFDSVRHRAMGVFGRSHSGTGGSIMQRPPSLLSRSPLSRSASGTPTRSPSASTSYSQTPSHIIASIKALNFIPVEEYLMNVGTVHWALFADHLFSYCDEIDVWPLLSWVSDISNGRHTMRGLNLDSNFTDMIINRFSYSDTVVSFQKRYLAPFHQNVKRAADEHGVRRKNSDESNDLSSQALMRSDGHLTLEVVSGLMNDFLPDFIASFEFSPLPLRRVMAKWRGKMGSGTEIINSQMIRLLQWFILPVILNPSSIDLGESEEERTIEHKNLLIECGECITALCQQKALPPTEPYASLFARHNAKMNAVAQQIMDLQSIELSVKILAAQCKPDEKRIQREEEKFRRYLESFDDSSRTVSPNASVSSMSSIISNTEKKDILMEKLREHRWKLMKNTEGVSLYTSINFQGVSARVELVVQSTMEKVLKDLMSALFTKYSDATVETLPNSHKHTIYKKDFPFPFSPRFYAVHTYTEVIDDEGFLYIEDDDPIAAPPSFQRTIMHLGGAHLTRIREKGMIHIEMMVHIDLCGSIPKWVNQMQNKKVAHNLLWTAKQIRFDC</sequence>
<feature type="compositionally biased region" description="Polar residues" evidence="1">
    <location>
        <begin position="102"/>
        <end position="117"/>
    </location>
</feature>
<organism evidence="3 4">
    <name type="scientific">Planoprotostelium fungivorum</name>
    <dbReference type="NCBI Taxonomy" id="1890364"/>
    <lineage>
        <taxon>Eukaryota</taxon>
        <taxon>Amoebozoa</taxon>
        <taxon>Evosea</taxon>
        <taxon>Variosea</taxon>
        <taxon>Cavosteliida</taxon>
        <taxon>Cavosteliaceae</taxon>
        <taxon>Planoprotostelium</taxon>
    </lineage>
</organism>
<evidence type="ECO:0000259" key="2">
    <source>
        <dbReference type="Pfam" id="PF01852"/>
    </source>
</evidence>
<dbReference type="AlphaFoldDB" id="A0A2P6NMG2"/>
<dbReference type="EMBL" id="MDYQ01000050">
    <property type="protein sequence ID" value="PRP85112.1"/>
    <property type="molecule type" value="Genomic_DNA"/>
</dbReference>
<feature type="domain" description="START" evidence="2">
    <location>
        <begin position="438"/>
        <end position="599"/>
    </location>
</feature>